<keyword evidence="3" id="KW-1185">Reference proteome</keyword>
<dbReference type="Proteomes" id="UP001150904">
    <property type="component" value="Unassembled WGS sequence"/>
</dbReference>
<proteinExistence type="predicted"/>
<dbReference type="RefSeq" id="XP_058312970.1">
    <property type="nucleotide sequence ID" value="XM_058447559.1"/>
</dbReference>
<sequence>MSEFGYSRTPNAPNGWSPLHGQCLGAFCADQDPRGSSSGCGVAMSLGLAAATIGGETFGSITYPADRNGVVGLKPTVGLTSRAGVIPIYKYQDTVGPIVQSVRDAAIILQIIAGKDPLDDATNEIPFREVPDYLAACRSDGFKESRVAIPRSCISPGEDPEVISSFNRALEIMSSLGGTVIDNTEFPKWKARNRQRNELYDAILLREGLEGYFRTLDKNPHNIYTVTDLITFMQTNPDEQCDTHGTEWLEDARDAKYTTSQREFHLMREEVFDDGEETQRLLDKYDCDALVVPTFTDVPHDMMGNPTISVPLGFYSSNVNVERRNGLVSKAPNIPYGLMFVGRRFSEEKLLGLAFAFEQATNVAKQRQPHIHPTVDLLSYT</sequence>
<dbReference type="GeneID" id="83174859"/>
<gene>
    <name evidence="2" type="ORF">N7498_000496</name>
</gene>
<evidence type="ECO:0000313" key="2">
    <source>
        <dbReference type="EMBL" id="KAJ5218397.1"/>
    </source>
</evidence>
<protein>
    <recommendedName>
        <fullName evidence="1">Amidase domain-containing protein</fullName>
    </recommendedName>
</protein>
<dbReference type="AlphaFoldDB" id="A0A9W9NEF8"/>
<reference evidence="2" key="1">
    <citation type="submission" date="2022-12" db="EMBL/GenBank/DDBJ databases">
        <authorList>
            <person name="Petersen C."/>
        </authorList>
    </citation>
    <scope>NUCLEOTIDE SEQUENCE</scope>
    <source>
        <strain evidence="2">IBT 15544</strain>
    </source>
</reference>
<dbReference type="Gene3D" id="3.90.1300.10">
    <property type="entry name" value="Amidase signature (AS) domain"/>
    <property type="match status" value="1"/>
</dbReference>
<organism evidence="2 3">
    <name type="scientific">Penicillium cinerascens</name>
    <dbReference type="NCBI Taxonomy" id="70096"/>
    <lineage>
        <taxon>Eukaryota</taxon>
        <taxon>Fungi</taxon>
        <taxon>Dikarya</taxon>
        <taxon>Ascomycota</taxon>
        <taxon>Pezizomycotina</taxon>
        <taxon>Eurotiomycetes</taxon>
        <taxon>Eurotiomycetidae</taxon>
        <taxon>Eurotiales</taxon>
        <taxon>Aspergillaceae</taxon>
        <taxon>Penicillium</taxon>
    </lineage>
</organism>
<evidence type="ECO:0000259" key="1">
    <source>
        <dbReference type="Pfam" id="PF01425"/>
    </source>
</evidence>
<feature type="domain" description="Amidase" evidence="1">
    <location>
        <begin position="26"/>
        <end position="300"/>
    </location>
</feature>
<dbReference type="EMBL" id="JAPQKR010000004">
    <property type="protein sequence ID" value="KAJ5218397.1"/>
    <property type="molecule type" value="Genomic_DNA"/>
</dbReference>
<comment type="caution">
    <text evidence="2">The sequence shown here is derived from an EMBL/GenBank/DDBJ whole genome shotgun (WGS) entry which is preliminary data.</text>
</comment>
<reference evidence="2" key="2">
    <citation type="journal article" date="2023" name="IMA Fungus">
        <title>Comparative genomic study of the Penicillium genus elucidates a diverse pangenome and 15 lateral gene transfer events.</title>
        <authorList>
            <person name="Petersen C."/>
            <person name="Sorensen T."/>
            <person name="Nielsen M.R."/>
            <person name="Sondergaard T.E."/>
            <person name="Sorensen J.L."/>
            <person name="Fitzpatrick D.A."/>
            <person name="Frisvad J.C."/>
            <person name="Nielsen K.L."/>
        </authorList>
    </citation>
    <scope>NUCLEOTIDE SEQUENCE</scope>
    <source>
        <strain evidence="2">IBT 15544</strain>
    </source>
</reference>
<dbReference type="SUPFAM" id="SSF75304">
    <property type="entry name" value="Amidase signature (AS) enzymes"/>
    <property type="match status" value="1"/>
</dbReference>
<dbReference type="PANTHER" id="PTHR42678:SF34">
    <property type="entry name" value="OS04G0183300 PROTEIN"/>
    <property type="match status" value="1"/>
</dbReference>
<dbReference type="InterPro" id="IPR023631">
    <property type="entry name" value="Amidase_dom"/>
</dbReference>
<dbReference type="PANTHER" id="PTHR42678">
    <property type="entry name" value="AMIDASE"/>
    <property type="match status" value="1"/>
</dbReference>
<dbReference type="InterPro" id="IPR036928">
    <property type="entry name" value="AS_sf"/>
</dbReference>
<name>A0A9W9NEF8_9EURO</name>
<dbReference type="Pfam" id="PF01425">
    <property type="entry name" value="Amidase"/>
    <property type="match status" value="1"/>
</dbReference>
<dbReference type="OrthoDB" id="566138at2759"/>
<evidence type="ECO:0000313" key="3">
    <source>
        <dbReference type="Proteomes" id="UP001150904"/>
    </source>
</evidence>
<accession>A0A9W9NEF8</accession>